<comment type="pathway">
    <text evidence="2 12">Protein modification; protein ubiquitination.</text>
</comment>
<dbReference type="SMART" id="SM00506">
    <property type="entry name" value="A1pp"/>
    <property type="match status" value="1"/>
</dbReference>
<evidence type="ECO:0000256" key="6">
    <source>
        <dbReference type="ARBA" id="ARBA00022723"/>
    </source>
</evidence>
<evidence type="ECO:0000256" key="5">
    <source>
        <dbReference type="ARBA" id="ARBA00022679"/>
    </source>
</evidence>
<dbReference type="SUPFAM" id="SSF57850">
    <property type="entry name" value="RING/U-box"/>
    <property type="match status" value="1"/>
</dbReference>
<keyword evidence="18" id="KW-1185">Reference proteome</keyword>
<evidence type="ECO:0000259" key="16">
    <source>
        <dbReference type="PROSITE" id="PS51154"/>
    </source>
</evidence>
<evidence type="ECO:0000256" key="1">
    <source>
        <dbReference type="ARBA" id="ARBA00000900"/>
    </source>
</evidence>
<dbReference type="InterPro" id="IPR001841">
    <property type="entry name" value="Znf_RING"/>
</dbReference>
<comment type="similarity">
    <text evidence="4 12">Belongs to the Deltex family.</text>
</comment>
<comment type="catalytic activity">
    <reaction evidence="1 12">
        <text>S-ubiquitinyl-[E2 ubiquitin-conjugating enzyme]-L-cysteine + [acceptor protein]-L-lysine = [E2 ubiquitin-conjugating enzyme]-L-cysteine + N(6)-ubiquitinyl-[acceptor protein]-L-lysine.</text>
        <dbReference type="EC" id="2.3.2.27"/>
    </reaction>
</comment>
<comment type="caution">
    <text evidence="17">The sequence shown here is derived from an EMBL/GenBank/DDBJ whole genome shotgun (WGS) entry which is preliminary data.</text>
</comment>
<dbReference type="Pfam" id="PF01661">
    <property type="entry name" value="Macro"/>
    <property type="match status" value="1"/>
</dbReference>
<dbReference type="PROSITE" id="PS50119">
    <property type="entry name" value="ZF_BBOX"/>
    <property type="match status" value="2"/>
</dbReference>
<organism evidence="17 18">
    <name type="scientific">Porites evermanni</name>
    <dbReference type="NCBI Taxonomy" id="104178"/>
    <lineage>
        <taxon>Eukaryota</taxon>
        <taxon>Metazoa</taxon>
        <taxon>Cnidaria</taxon>
        <taxon>Anthozoa</taxon>
        <taxon>Hexacorallia</taxon>
        <taxon>Scleractinia</taxon>
        <taxon>Fungiina</taxon>
        <taxon>Poritidae</taxon>
        <taxon>Porites</taxon>
    </lineage>
</organism>
<feature type="region of interest" description="Disordered" evidence="13">
    <location>
        <begin position="663"/>
        <end position="755"/>
    </location>
</feature>
<keyword evidence="5 12" id="KW-0808">Transferase</keyword>
<keyword evidence="8 10" id="KW-0863">Zinc-finger</keyword>
<accession>A0ABN8QZF8</accession>
<dbReference type="InterPro" id="IPR017868">
    <property type="entry name" value="Filamin/ABP280_repeat-like"/>
</dbReference>
<dbReference type="InterPro" id="IPR014756">
    <property type="entry name" value="Ig_E-set"/>
</dbReference>
<dbReference type="InterPro" id="IPR039399">
    <property type="entry name" value="Deltex_C_sf"/>
</dbReference>
<evidence type="ECO:0000256" key="7">
    <source>
        <dbReference type="ARBA" id="ARBA00022737"/>
    </source>
</evidence>
<evidence type="ECO:0000259" key="15">
    <source>
        <dbReference type="PROSITE" id="PS50119"/>
    </source>
</evidence>
<evidence type="ECO:0000256" key="3">
    <source>
        <dbReference type="ARBA" id="ARBA00008518"/>
    </source>
</evidence>
<feature type="non-terminal residue" evidence="17">
    <location>
        <position position="1"/>
    </location>
</feature>
<feature type="compositionally biased region" description="Low complexity" evidence="13">
    <location>
        <begin position="677"/>
        <end position="695"/>
    </location>
</feature>
<dbReference type="Pfam" id="PF00643">
    <property type="entry name" value="zf-B_box"/>
    <property type="match status" value="2"/>
</dbReference>
<dbReference type="Pfam" id="PF13923">
    <property type="entry name" value="zf-C3HC4_2"/>
    <property type="match status" value="1"/>
</dbReference>
<dbReference type="SMART" id="SM00557">
    <property type="entry name" value="IG_FLMN"/>
    <property type="match status" value="1"/>
</dbReference>
<dbReference type="PANTHER" id="PTHR12622">
    <property type="entry name" value="DELTEX-RELATED"/>
    <property type="match status" value="1"/>
</dbReference>
<dbReference type="InterPro" id="IPR043472">
    <property type="entry name" value="Macro_dom-like"/>
</dbReference>
<evidence type="ECO:0000256" key="11">
    <source>
        <dbReference type="PROSITE-ProRule" id="PRU00087"/>
    </source>
</evidence>
<proteinExistence type="inferred from homology"/>
<dbReference type="SUPFAM" id="SSF81296">
    <property type="entry name" value="E set domains"/>
    <property type="match status" value="1"/>
</dbReference>
<dbReference type="Gene3D" id="3.30.40.10">
    <property type="entry name" value="Zinc/RING finger domain, C3HC4 (zinc finger)"/>
    <property type="match status" value="1"/>
</dbReference>
<dbReference type="InterPro" id="IPR002589">
    <property type="entry name" value="Macro_dom"/>
</dbReference>
<feature type="compositionally biased region" description="Basic and acidic residues" evidence="13">
    <location>
        <begin position="704"/>
        <end position="715"/>
    </location>
</feature>
<evidence type="ECO:0000256" key="10">
    <source>
        <dbReference type="PROSITE-ProRule" id="PRU00024"/>
    </source>
</evidence>
<dbReference type="InterPro" id="IPR017907">
    <property type="entry name" value="Znf_RING_CS"/>
</dbReference>
<dbReference type="SUPFAM" id="SSF52949">
    <property type="entry name" value="Macro domain-like"/>
    <property type="match status" value="1"/>
</dbReference>
<dbReference type="EMBL" id="CALNXI010001575">
    <property type="protein sequence ID" value="CAH3172442.1"/>
    <property type="molecule type" value="Genomic_DNA"/>
</dbReference>
<feature type="domain" description="RING-type" evidence="14">
    <location>
        <begin position="798"/>
        <end position="836"/>
    </location>
</feature>
<dbReference type="CDD" id="cd09633">
    <property type="entry name" value="Deltex_C"/>
    <property type="match status" value="1"/>
</dbReference>
<keyword evidence="7" id="KW-0677">Repeat</keyword>
<dbReference type="CDD" id="cd02907">
    <property type="entry name" value="Macro_Af1521_BAL-like"/>
    <property type="match status" value="1"/>
</dbReference>
<dbReference type="InterPro" id="IPR039398">
    <property type="entry name" value="Deltex_fam"/>
</dbReference>
<feature type="domain" description="B box-type" evidence="15">
    <location>
        <begin position="29"/>
        <end position="76"/>
    </location>
</feature>
<dbReference type="InterPro" id="IPR000315">
    <property type="entry name" value="Znf_B-box"/>
</dbReference>
<evidence type="ECO:0000313" key="18">
    <source>
        <dbReference type="Proteomes" id="UP001159427"/>
    </source>
</evidence>
<keyword evidence="6 12" id="KW-0479">Metal-binding</keyword>
<dbReference type="PROSITE" id="PS50194">
    <property type="entry name" value="FILAMIN_REPEAT"/>
    <property type="match status" value="1"/>
</dbReference>
<feature type="compositionally biased region" description="Polar residues" evidence="13">
    <location>
        <begin position="731"/>
        <end position="755"/>
    </location>
</feature>
<gene>
    <name evidence="17" type="ORF">PEVE_00008445</name>
</gene>
<feature type="domain" description="B box-type" evidence="15">
    <location>
        <begin position="89"/>
        <end position="129"/>
    </location>
</feature>
<dbReference type="Pfam" id="PF00630">
    <property type="entry name" value="Filamin"/>
    <property type="match status" value="1"/>
</dbReference>
<evidence type="ECO:0000256" key="8">
    <source>
        <dbReference type="ARBA" id="ARBA00022771"/>
    </source>
</evidence>
<dbReference type="SMART" id="SM00336">
    <property type="entry name" value="BBOX"/>
    <property type="match status" value="2"/>
</dbReference>
<feature type="domain" description="Macro" evidence="16">
    <location>
        <begin position="475"/>
        <end position="663"/>
    </location>
</feature>
<dbReference type="PROSITE" id="PS00518">
    <property type="entry name" value="ZF_RING_1"/>
    <property type="match status" value="1"/>
</dbReference>
<dbReference type="CDD" id="cd19757">
    <property type="entry name" value="Bbox1"/>
    <property type="match status" value="1"/>
</dbReference>
<evidence type="ECO:0000256" key="4">
    <source>
        <dbReference type="ARBA" id="ARBA00009413"/>
    </source>
</evidence>
<comment type="similarity">
    <text evidence="3">Belongs to the TRIM/RBCC family.</text>
</comment>
<dbReference type="PROSITE" id="PS51154">
    <property type="entry name" value="MACRO"/>
    <property type="match status" value="1"/>
</dbReference>
<evidence type="ECO:0000256" key="13">
    <source>
        <dbReference type="SAM" id="MobiDB-lite"/>
    </source>
</evidence>
<comment type="subcellular location">
    <subcellularLocation>
        <location evidence="12">Cytoplasm</location>
    </subcellularLocation>
</comment>
<dbReference type="InterPro" id="IPR001298">
    <property type="entry name" value="Filamin/ABP280_rpt"/>
</dbReference>
<dbReference type="Gene3D" id="3.40.220.10">
    <property type="entry name" value="Leucine Aminopeptidase, subunit E, domain 1"/>
    <property type="match status" value="1"/>
</dbReference>
<keyword evidence="9 12" id="KW-0862">Zinc</keyword>
<evidence type="ECO:0000259" key="14">
    <source>
        <dbReference type="PROSITE" id="PS50089"/>
    </source>
</evidence>
<evidence type="ECO:0000256" key="12">
    <source>
        <dbReference type="RuleBase" id="RU367105"/>
    </source>
</evidence>
<dbReference type="Gene3D" id="2.60.40.10">
    <property type="entry name" value="Immunoglobulins"/>
    <property type="match status" value="1"/>
</dbReference>
<name>A0ABN8QZF8_9CNID</name>
<dbReference type="PROSITE" id="PS50089">
    <property type="entry name" value="ZF_RING_2"/>
    <property type="match status" value="1"/>
</dbReference>
<feature type="compositionally biased region" description="Basic and acidic residues" evidence="13">
    <location>
        <begin position="776"/>
        <end position="793"/>
    </location>
</feature>
<dbReference type="Pfam" id="PF18102">
    <property type="entry name" value="DTC"/>
    <property type="match status" value="1"/>
</dbReference>
<feature type="region of interest" description="Disordered" evidence="13">
    <location>
        <begin position="769"/>
        <end position="793"/>
    </location>
</feature>
<dbReference type="EC" id="2.3.2.27" evidence="12"/>
<keyword evidence="12" id="KW-0963">Cytoplasm</keyword>
<feature type="compositionally biased region" description="Basic and acidic residues" evidence="13">
    <location>
        <begin position="663"/>
        <end position="676"/>
    </location>
</feature>
<evidence type="ECO:0000256" key="9">
    <source>
        <dbReference type="ARBA" id="ARBA00022833"/>
    </source>
</evidence>
<dbReference type="SUPFAM" id="SSF57845">
    <property type="entry name" value="B-box zinc-binding domain"/>
    <property type="match status" value="1"/>
</dbReference>
<evidence type="ECO:0000313" key="17">
    <source>
        <dbReference type="EMBL" id="CAH3172442.1"/>
    </source>
</evidence>
<protein>
    <recommendedName>
        <fullName evidence="12">E3 ubiquitin-protein ligase</fullName>
        <ecNumber evidence="12">2.3.2.27</ecNumber>
    </recommendedName>
</protein>
<evidence type="ECO:0000256" key="2">
    <source>
        <dbReference type="ARBA" id="ARBA00004906"/>
    </source>
</evidence>
<sequence>NSSINSLPSNLFYKQMVEIVEAYSGQGKEDSPHCGLCDEKKALKFYCFECNSFLCDDCVGVHEKGKIFSGHHVKDIGNFQSCDVQDYARRATYCTVHIDEMRFYCENCKRCICRDCAILEHQDHNKISLDQGLENIKSEIDIKVHEAQKNGSRLRSYKVSLEKRKMKVDGSIEEATKEVKRIAELCILSIRQHEASVTEQLIKQKQAFKNAFDNQMTMLDSKLMEIESTLAFPQEILLRNNLPEILNVKAVLEEKLREVSVRLQPLEAMPKLGYSEVKYIQNDVFLKDAPGKLVTSDTEPLLSVAGGKNLTKGLVGEDGTFTVTTKNAQGQTSHCAIDEVIANINSLSGHETLQTVVTDWKDGRYSVSYKPKTPGKFTVSVEVAGNPIIGSPFTLEVKNQLDISKQEIDKNQKESWGLYGEASHLEEALGFLEKEGVEIKREREDEKGRRKKAKDLEEDMEPGGGGGGGRRAKPGTINMGIWRGRIKLSVYKDDITKQRVDVVVNAADRELQHDGGVAAAILAKGGRTINEESQAIIKTRGFLKDGEAVVTNSGKLPCKAVVHAVGPRWNDVDAKKSKKILGRACLNIFAETEKLNLTSIALPAIGTGIHRMPKDVCAEVMFDALDEFVRQDDAKNKNITDIRFVNIGDPLVQAFSKEFKKRYGDDPESYSREKETGGSTSGRSSSTAGAVGGRSIVSSSRFNRGRDQSRADNHHTALNPNDASIGRYDQRSFSTSAVSSHDPLTNHSDHLSNPYSKVVKRSIRGHEMMLPQDQQRQGHEEKKGGHGVHDEKQEKEDCPICLDRISSPRSLKCKHRFCSDCIQTALNVCNKCPVCQQPQGIIIENQPHGEMTFYTDLYAGVPGYKGYGTIVINYQFPSGVQGPEHPNPGQRYQGTSRTAYLTDNHEGREVLQLLRRAFDARLVFTVGTSTTTGLSNQVIWNDIHHKTNIYGGPYGFGYPDPDYLRRVKEELAAKGIR</sequence>
<dbReference type="Gene3D" id="3.30.390.130">
    <property type="match status" value="1"/>
</dbReference>
<dbReference type="Proteomes" id="UP001159427">
    <property type="component" value="Unassembled WGS sequence"/>
</dbReference>
<dbReference type="InterPro" id="IPR013083">
    <property type="entry name" value="Znf_RING/FYVE/PHD"/>
</dbReference>
<dbReference type="Gene3D" id="3.30.160.60">
    <property type="entry name" value="Classic Zinc Finger"/>
    <property type="match status" value="1"/>
</dbReference>
<feature type="repeat" description="Filamin" evidence="11">
    <location>
        <begin position="295"/>
        <end position="397"/>
    </location>
</feature>
<feature type="region of interest" description="Disordered" evidence="13">
    <location>
        <begin position="442"/>
        <end position="476"/>
    </location>
</feature>
<dbReference type="InterPro" id="IPR013783">
    <property type="entry name" value="Ig-like_fold"/>
</dbReference>
<dbReference type="SMART" id="SM00184">
    <property type="entry name" value="RING"/>
    <property type="match status" value="1"/>
</dbReference>
<dbReference type="InterPro" id="IPR039396">
    <property type="entry name" value="Deltex_C"/>
</dbReference>
<reference evidence="17 18" key="1">
    <citation type="submission" date="2022-05" db="EMBL/GenBank/DDBJ databases">
        <authorList>
            <consortium name="Genoscope - CEA"/>
            <person name="William W."/>
        </authorList>
    </citation>
    <scope>NUCLEOTIDE SEQUENCE [LARGE SCALE GENOMIC DNA]</scope>
</reference>